<feature type="domain" description="Molybdopterin-guanine dinucleotide biosynthesis protein B (MobB)" evidence="1">
    <location>
        <begin position="6"/>
        <end position="137"/>
    </location>
</feature>
<protein>
    <submittedName>
        <fullName evidence="2">Molybdopterin-guanine dinucleotide biosynthesis protein MobB</fullName>
    </submittedName>
</protein>
<organism evidence="2 3">
    <name type="scientific">Siminovitchia fordii</name>
    <dbReference type="NCBI Taxonomy" id="254759"/>
    <lineage>
        <taxon>Bacteria</taxon>
        <taxon>Bacillati</taxon>
        <taxon>Bacillota</taxon>
        <taxon>Bacilli</taxon>
        <taxon>Bacillales</taxon>
        <taxon>Bacillaceae</taxon>
        <taxon>Siminovitchia</taxon>
    </lineage>
</organism>
<evidence type="ECO:0000313" key="2">
    <source>
        <dbReference type="EMBL" id="GIN21301.1"/>
    </source>
</evidence>
<dbReference type="Gene3D" id="3.40.50.300">
    <property type="entry name" value="P-loop containing nucleotide triphosphate hydrolases"/>
    <property type="match status" value="1"/>
</dbReference>
<proteinExistence type="predicted"/>
<evidence type="ECO:0000313" key="3">
    <source>
        <dbReference type="Proteomes" id="UP000680279"/>
    </source>
</evidence>
<dbReference type="RefSeq" id="WP_212963149.1">
    <property type="nucleotide sequence ID" value="NZ_BOQT01000008.1"/>
</dbReference>
<dbReference type="Proteomes" id="UP000680279">
    <property type="component" value="Unassembled WGS sequence"/>
</dbReference>
<dbReference type="InterPro" id="IPR004435">
    <property type="entry name" value="MobB_dom"/>
</dbReference>
<name>A0ABQ4K6E2_9BACI</name>
<dbReference type="PANTHER" id="PTHR40072">
    <property type="entry name" value="MOLYBDOPTERIN-GUANINE DINUCLEOTIDE BIOSYNTHESIS ADAPTER PROTEIN-RELATED"/>
    <property type="match status" value="1"/>
</dbReference>
<dbReference type="InterPro" id="IPR027417">
    <property type="entry name" value="P-loop_NTPase"/>
</dbReference>
<dbReference type="Pfam" id="PF03205">
    <property type="entry name" value="MobB"/>
    <property type="match status" value="1"/>
</dbReference>
<dbReference type="NCBIfam" id="TIGR00176">
    <property type="entry name" value="mobB"/>
    <property type="match status" value="1"/>
</dbReference>
<evidence type="ECO:0000259" key="1">
    <source>
        <dbReference type="Pfam" id="PF03205"/>
    </source>
</evidence>
<reference evidence="2 3" key="1">
    <citation type="submission" date="2021-03" db="EMBL/GenBank/DDBJ databases">
        <title>Antimicrobial resistance genes in bacteria isolated from Japanese honey, and their potential for conferring macrolide and lincosamide resistance in the American foulbrood pathogen Paenibacillus larvae.</title>
        <authorList>
            <person name="Okamoto M."/>
            <person name="Kumagai M."/>
            <person name="Kanamori H."/>
            <person name="Takamatsu D."/>
        </authorList>
    </citation>
    <scope>NUCLEOTIDE SEQUENCE [LARGE SCALE GENOMIC DNA]</scope>
    <source>
        <strain evidence="2 3">J1TS3</strain>
    </source>
</reference>
<keyword evidence="3" id="KW-1185">Reference proteome</keyword>
<accession>A0ABQ4K6E2</accession>
<comment type="caution">
    <text evidence="2">The sequence shown here is derived from an EMBL/GenBank/DDBJ whole genome shotgun (WGS) entry which is preliminary data.</text>
</comment>
<sequence>MAGKKIIQIVGFQNSGKTTLITNLIKACREKGVSVGTIKHHGHGGKPERQVLNKDSEKHRLAGASVTAVEGAGTLHIEAMKDGWELEDILQIYGQLPIDIILVEGYKKMDFPKVVLLRNPQDEFLLQELSNIIAVISHEHLNCSTPFPVFGNDETERFVLWFMNKINGD</sequence>
<gene>
    <name evidence="2" type="ORF">J1TS3_24350</name>
</gene>
<dbReference type="PANTHER" id="PTHR40072:SF1">
    <property type="entry name" value="MOLYBDOPTERIN-GUANINE DINUCLEOTIDE BIOSYNTHESIS ADAPTER PROTEIN"/>
    <property type="match status" value="1"/>
</dbReference>
<dbReference type="EMBL" id="BOQT01000008">
    <property type="protein sequence ID" value="GIN21301.1"/>
    <property type="molecule type" value="Genomic_DNA"/>
</dbReference>
<dbReference type="SUPFAM" id="SSF52540">
    <property type="entry name" value="P-loop containing nucleoside triphosphate hydrolases"/>
    <property type="match status" value="1"/>
</dbReference>
<dbReference type="InterPro" id="IPR052539">
    <property type="entry name" value="MGD_biosynthesis_adapter"/>
</dbReference>
<dbReference type="CDD" id="cd03116">
    <property type="entry name" value="MobB"/>
    <property type="match status" value="1"/>
</dbReference>